<name>A0A1L3ZUK1_9SPHN</name>
<dbReference type="KEGG" id="sphj:BSL82_08300"/>
<keyword evidence="2" id="KW-1185">Reference proteome</keyword>
<dbReference type="InterPro" id="IPR021322">
    <property type="entry name" value="DUF2924"/>
</dbReference>
<gene>
    <name evidence="1" type="ORF">BSL82_08300</name>
</gene>
<dbReference type="Pfam" id="PF11149">
    <property type="entry name" value="DUF2924"/>
    <property type="match status" value="1"/>
</dbReference>
<evidence type="ECO:0008006" key="3">
    <source>
        <dbReference type="Google" id="ProtNLM"/>
    </source>
</evidence>
<dbReference type="EMBL" id="CP018221">
    <property type="protein sequence ID" value="API59311.1"/>
    <property type="molecule type" value="Genomic_DNA"/>
</dbReference>
<dbReference type="OrthoDB" id="284135at2"/>
<dbReference type="RefSeq" id="WP_072596859.1">
    <property type="nucleotide sequence ID" value="NZ_CP018221.1"/>
</dbReference>
<organism evidence="1 2">
    <name type="scientific">Tardibacter chloracetimidivorans</name>
    <dbReference type="NCBI Taxonomy" id="1921510"/>
    <lineage>
        <taxon>Bacteria</taxon>
        <taxon>Pseudomonadati</taxon>
        <taxon>Pseudomonadota</taxon>
        <taxon>Alphaproteobacteria</taxon>
        <taxon>Sphingomonadales</taxon>
        <taxon>Sphingomonadaceae</taxon>
        <taxon>Tardibacter</taxon>
    </lineage>
</organism>
<sequence>MAKLDQELAALATMSLAQLRGEWVSTFGEDAPDLPGSMLRRVIAYRLQESVLGGLPVHARRMLEIVAEGGADLPAPPIQLKPGSRLLREWNGKLHTVMVEADGFTFGGKRYASLSHVAEAITGAHWSGPRFFGLKRRPPPPRRGAEIHG</sequence>
<reference evidence="2" key="1">
    <citation type="submission" date="2016-11" db="EMBL/GenBank/DDBJ databases">
        <title>Complete Genome Sequence of alachlor-degrading Sphingomonas sp. strain JJ-A5.</title>
        <authorList>
            <person name="Lee H."/>
            <person name="Ka J.-O."/>
        </authorList>
    </citation>
    <scope>NUCLEOTIDE SEQUENCE [LARGE SCALE GENOMIC DNA]</scope>
    <source>
        <strain evidence="2">JJ-A5</strain>
    </source>
</reference>
<dbReference type="STRING" id="1921510.BSL82_08300"/>
<evidence type="ECO:0000313" key="2">
    <source>
        <dbReference type="Proteomes" id="UP000182063"/>
    </source>
</evidence>
<proteinExistence type="predicted"/>
<accession>A0A1L3ZUK1</accession>
<evidence type="ECO:0000313" key="1">
    <source>
        <dbReference type="EMBL" id="API59311.1"/>
    </source>
</evidence>
<protein>
    <recommendedName>
        <fullName evidence="3">DUF2924 domain-containing protein</fullName>
    </recommendedName>
</protein>
<dbReference type="AlphaFoldDB" id="A0A1L3ZUK1"/>
<dbReference type="Proteomes" id="UP000182063">
    <property type="component" value="Chromosome"/>
</dbReference>